<dbReference type="AlphaFoldDB" id="A0A402D4Q5"/>
<dbReference type="EMBL" id="AP025739">
    <property type="protein sequence ID" value="BDI29300.1"/>
    <property type="molecule type" value="Genomic_DNA"/>
</dbReference>
<evidence type="ECO:0000313" key="5">
    <source>
        <dbReference type="EMBL" id="BDI29300.1"/>
    </source>
</evidence>
<keyword evidence="2 4" id="KW-0378">Hydrolase</keyword>
<protein>
    <submittedName>
        <fullName evidence="5">Uncharacterized protein</fullName>
    </submittedName>
</protein>
<dbReference type="SUPFAM" id="SSF75005">
    <property type="entry name" value="Arabinanase/levansucrase/invertase"/>
    <property type="match status" value="1"/>
</dbReference>
<dbReference type="InterPro" id="IPR023296">
    <property type="entry name" value="Glyco_hydro_beta-prop_sf"/>
</dbReference>
<dbReference type="PANTHER" id="PTHR42812:SF5">
    <property type="entry name" value="ENDO-ARABINASE"/>
    <property type="match status" value="1"/>
</dbReference>
<dbReference type="OrthoDB" id="9801455at2"/>
<dbReference type="GO" id="GO:0005975">
    <property type="term" value="P:carbohydrate metabolic process"/>
    <property type="evidence" value="ECO:0007669"/>
    <property type="project" value="InterPro"/>
</dbReference>
<evidence type="ECO:0000256" key="3">
    <source>
        <dbReference type="ARBA" id="ARBA00023295"/>
    </source>
</evidence>
<dbReference type="RefSeq" id="WP_119324427.1">
    <property type="nucleotide sequence ID" value="NZ_AP025739.1"/>
</dbReference>
<dbReference type="Proteomes" id="UP000287394">
    <property type="component" value="Chromosome"/>
</dbReference>
<dbReference type="InterPro" id="IPR006710">
    <property type="entry name" value="Glyco_hydro_43"/>
</dbReference>
<dbReference type="Pfam" id="PF04616">
    <property type="entry name" value="Glyco_hydro_43"/>
    <property type="match status" value="1"/>
</dbReference>
<dbReference type="Gene3D" id="2.115.10.20">
    <property type="entry name" value="Glycosyl hydrolase domain, family 43"/>
    <property type="match status" value="1"/>
</dbReference>
<dbReference type="InterPro" id="IPR051795">
    <property type="entry name" value="Glycosyl_Hydrlase_43"/>
</dbReference>
<evidence type="ECO:0000256" key="1">
    <source>
        <dbReference type="ARBA" id="ARBA00009865"/>
    </source>
</evidence>
<dbReference type="CDD" id="cd08991">
    <property type="entry name" value="GH43_HoAraf43-like"/>
    <property type="match status" value="1"/>
</dbReference>
<dbReference type="KEGG" id="ccot:CCAX7_13510"/>
<organism evidence="5 6">
    <name type="scientific">Capsulimonas corticalis</name>
    <dbReference type="NCBI Taxonomy" id="2219043"/>
    <lineage>
        <taxon>Bacteria</taxon>
        <taxon>Bacillati</taxon>
        <taxon>Armatimonadota</taxon>
        <taxon>Armatimonadia</taxon>
        <taxon>Capsulimonadales</taxon>
        <taxon>Capsulimonadaceae</taxon>
        <taxon>Capsulimonas</taxon>
    </lineage>
</organism>
<dbReference type="GO" id="GO:0004553">
    <property type="term" value="F:hydrolase activity, hydrolyzing O-glycosyl compounds"/>
    <property type="evidence" value="ECO:0007669"/>
    <property type="project" value="InterPro"/>
</dbReference>
<keyword evidence="6" id="KW-1185">Reference proteome</keyword>
<keyword evidence="3 4" id="KW-0326">Glycosidase</keyword>
<reference evidence="5 6" key="1">
    <citation type="journal article" date="2019" name="Int. J. Syst. Evol. Microbiol.">
        <title>Capsulimonas corticalis gen. nov., sp. nov., an aerobic capsulated bacterium, of a novel bacterial order, Capsulimonadales ord. nov., of the class Armatimonadia of the phylum Armatimonadetes.</title>
        <authorList>
            <person name="Li J."/>
            <person name="Kudo C."/>
            <person name="Tonouchi A."/>
        </authorList>
    </citation>
    <scope>NUCLEOTIDE SEQUENCE [LARGE SCALE GENOMIC DNA]</scope>
    <source>
        <strain evidence="5 6">AX-7</strain>
    </source>
</reference>
<sequence>MTLPQFSNPVYPHYLADPYCWRHDGVYYAIGTGKGEASGDPARNSIVPIVRSVDLRRWESLGDALIAPEEEQGGMFWAPETAFHDGRFYMYYHPNGSGGGFHIRVAVSEKPEGPYVDTGVPLTDVRKNPFCIDSHAFQDDDGQWYLFYATDFLDEDETTFRGTALVVDKLIGMTALEGNPTVVMRAHWQWQCFERRRDYAGKVGDWYTLEGPAVRKRDGKYYCFYAGGCYENETYGVDYLTADHVLGPWTEVGKENGPQIMRSVPGEVIGPGHLSIVSDIEGRDYVVYHAWNEAMTDRLMCIDPLVWTPDGPRVPRFAAALASRSQTD</sequence>
<name>A0A402D4Q5_9BACT</name>
<accession>A0A402D4Q5</accession>
<evidence type="ECO:0000256" key="2">
    <source>
        <dbReference type="ARBA" id="ARBA00022801"/>
    </source>
</evidence>
<comment type="similarity">
    <text evidence="1 4">Belongs to the glycosyl hydrolase 43 family.</text>
</comment>
<dbReference type="PANTHER" id="PTHR42812">
    <property type="entry name" value="BETA-XYLOSIDASE"/>
    <property type="match status" value="1"/>
</dbReference>
<evidence type="ECO:0000313" key="6">
    <source>
        <dbReference type="Proteomes" id="UP000287394"/>
    </source>
</evidence>
<proteinExistence type="inferred from homology"/>
<gene>
    <name evidence="5" type="ORF">CCAX7_13510</name>
</gene>
<evidence type="ECO:0000256" key="4">
    <source>
        <dbReference type="RuleBase" id="RU361187"/>
    </source>
</evidence>